<evidence type="ECO:0000259" key="1">
    <source>
        <dbReference type="Pfam" id="PF13193"/>
    </source>
</evidence>
<keyword evidence="3" id="KW-1185">Reference proteome</keyword>
<dbReference type="OMA" id="QLYFCER"/>
<dbReference type="InterPro" id="IPR025110">
    <property type="entry name" value="AMP-bd_C"/>
</dbReference>
<reference evidence="2 3" key="1">
    <citation type="journal article" date="2020" name="Cell">
        <title>Large-Scale Comparative Analyses of Tick Genomes Elucidate Their Genetic Diversity and Vector Capacities.</title>
        <authorList>
            <consortium name="Tick Genome and Microbiome Consortium (TIGMIC)"/>
            <person name="Jia N."/>
            <person name="Wang J."/>
            <person name="Shi W."/>
            <person name="Du L."/>
            <person name="Sun Y."/>
            <person name="Zhan W."/>
            <person name="Jiang J.F."/>
            <person name="Wang Q."/>
            <person name="Zhang B."/>
            <person name="Ji P."/>
            <person name="Bell-Sakyi L."/>
            <person name="Cui X.M."/>
            <person name="Yuan T.T."/>
            <person name="Jiang B.G."/>
            <person name="Yang W.F."/>
            <person name="Lam T.T."/>
            <person name="Chang Q.C."/>
            <person name="Ding S.J."/>
            <person name="Wang X.J."/>
            <person name="Zhu J.G."/>
            <person name="Ruan X.D."/>
            <person name="Zhao L."/>
            <person name="Wei J.T."/>
            <person name="Ye R.Z."/>
            <person name="Que T.C."/>
            <person name="Du C.H."/>
            <person name="Zhou Y.H."/>
            <person name="Cheng J.X."/>
            <person name="Dai P.F."/>
            <person name="Guo W.B."/>
            <person name="Han X.H."/>
            <person name="Huang E.J."/>
            <person name="Li L.F."/>
            <person name="Wei W."/>
            <person name="Gao Y.C."/>
            <person name="Liu J.Z."/>
            <person name="Shao H.Z."/>
            <person name="Wang X."/>
            <person name="Wang C.C."/>
            <person name="Yang T.C."/>
            <person name="Huo Q.B."/>
            <person name="Li W."/>
            <person name="Chen H.Y."/>
            <person name="Chen S.E."/>
            <person name="Zhou L.G."/>
            <person name="Ni X.B."/>
            <person name="Tian J.H."/>
            <person name="Sheng Y."/>
            <person name="Liu T."/>
            <person name="Pan Y.S."/>
            <person name="Xia L.Y."/>
            <person name="Li J."/>
            <person name="Zhao F."/>
            <person name="Cao W.C."/>
        </authorList>
    </citation>
    <scope>NUCLEOTIDE SEQUENCE [LARGE SCALE GENOMIC DNA]</scope>
    <source>
        <strain evidence="2">HaeL-2018</strain>
    </source>
</reference>
<evidence type="ECO:0000313" key="3">
    <source>
        <dbReference type="Proteomes" id="UP000821853"/>
    </source>
</evidence>
<dbReference type="AlphaFoldDB" id="A0A9J6GD82"/>
<dbReference type="EMBL" id="JABSTR010000006">
    <property type="protein sequence ID" value="KAH9372743.1"/>
    <property type="molecule type" value="Genomic_DNA"/>
</dbReference>
<dbReference type="OrthoDB" id="6504669at2759"/>
<accession>A0A9J6GD82</accession>
<proteinExistence type="predicted"/>
<dbReference type="InterPro" id="IPR042099">
    <property type="entry name" value="ANL_N_sf"/>
</dbReference>
<comment type="caution">
    <text evidence="2">The sequence shown here is derived from an EMBL/GenBank/DDBJ whole genome shotgun (WGS) entry which is preliminary data.</text>
</comment>
<dbReference type="SUPFAM" id="SSF56801">
    <property type="entry name" value="Acetyl-CoA synthetase-like"/>
    <property type="match status" value="1"/>
</dbReference>
<dbReference type="Gene3D" id="3.30.300.30">
    <property type="match status" value="1"/>
</dbReference>
<dbReference type="GO" id="GO:0016405">
    <property type="term" value="F:CoA-ligase activity"/>
    <property type="evidence" value="ECO:0007669"/>
    <property type="project" value="TreeGrafter"/>
</dbReference>
<evidence type="ECO:0000313" key="2">
    <source>
        <dbReference type="EMBL" id="KAH9372743.1"/>
    </source>
</evidence>
<organism evidence="2 3">
    <name type="scientific">Haemaphysalis longicornis</name>
    <name type="common">Bush tick</name>
    <dbReference type="NCBI Taxonomy" id="44386"/>
    <lineage>
        <taxon>Eukaryota</taxon>
        <taxon>Metazoa</taxon>
        <taxon>Ecdysozoa</taxon>
        <taxon>Arthropoda</taxon>
        <taxon>Chelicerata</taxon>
        <taxon>Arachnida</taxon>
        <taxon>Acari</taxon>
        <taxon>Parasitiformes</taxon>
        <taxon>Ixodida</taxon>
        <taxon>Ixodoidea</taxon>
        <taxon>Ixodidae</taxon>
        <taxon>Haemaphysalinae</taxon>
        <taxon>Haemaphysalis</taxon>
    </lineage>
</organism>
<dbReference type="InterPro" id="IPR045851">
    <property type="entry name" value="AMP-bd_C_sf"/>
</dbReference>
<dbReference type="Pfam" id="PF13193">
    <property type="entry name" value="AMP-binding_C"/>
    <property type="match status" value="1"/>
</dbReference>
<dbReference type="Gene3D" id="3.40.50.12780">
    <property type="entry name" value="N-terminal domain of ligase-like"/>
    <property type="match status" value="1"/>
</dbReference>
<protein>
    <recommendedName>
        <fullName evidence="1">AMP-binding enzyme C-terminal domain-containing protein</fullName>
    </recommendedName>
</protein>
<dbReference type="VEuPathDB" id="VectorBase:HLOH_061250"/>
<name>A0A9J6GD82_HAELO</name>
<dbReference type="PANTHER" id="PTHR24096">
    <property type="entry name" value="LONG-CHAIN-FATTY-ACID--COA LIGASE"/>
    <property type="match status" value="1"/>
</dbReference>
<dbReference type="PANTHER" id="PTHR24096:SF422">
    <property type="entry name" value="BCDNA.GH02901"/>
    <property type="match status" value="1"/>
</dbReference>
<dbReference type="Proteomes" id="UP000821853">
    <property type="component" value="Chromosome 4"/>
</dbReference>
<feature type="domain" description="AMP-binding enzyme C-terminal" evidence="1">
    <location>
        <begin position="57"/>
        <end position="117"/>
    </location>
</feature>
<sequence length="145" mass="16077">MARGYYKRPEETAELFDEAGFMKSGDAGYYDNDGRLYFAERLKQMIKCMENQVVPGELEELLLRHHGDEIAEVCVVGLPHADYGEAAAAAVVLSDKGRQQGRTDLAERITGTVKAKIQLGRRVAFFCFSKKITSSKWGIAGVLLS</sequence>
<gene>
    <name evidence="2" type="ORF">HPB48_021887</name>
</gene>